<dbReference type="InParanoid" id="K5X349"/>
<feature type="transmembrane region" description="Helical" evidence="7">
    <location>
        <begin position="56"/>
        <end position="77"/>
    </location>
</feature>
<keyword evidence="2 7" id="KW-0812">Transmembrane</keyword>
<keyword evidence="3" id="KW-0256">Endoplasmic reticulum</keyword>
<evidence type="ECO:0000256" key="7">
    <source>
        <dbReference type="SAM" id="Phobius"/>
    </source>
</evidence>
<dbReference type="GO" id="GO:0005789">
    <property type="term" value="C:endoplasmic reticulum membrane"/>
    <property type="evidence" value="ECO:0007669"/>
    <property type="project" value="UniProtKB-SubCell"/>
</dbReference>
<dbReference type="KEGG" id="abp:AGABI1DRAFT115133"/>
<evidence type="ECO:0008006" key="10">
    <source>
        <dbReference type="Google" id="ProtNLM"/>
    </source>
</evidence>
<feature type="region of interest" description="Disordered" evidence="6">
    <location>
        <begin position="1"/>
        <end position="23"/>
    </location>
</feature>
<dbReference type="EMBL" id="JH971395">
    <property type="protein sequence ID" value="EKM77563.1"/>
    <property type="molecule type" value="Genomic_DNA"/>
</dbReference>
<evidence type="ECO:0000256" key="2">
    <source>
        <dbReference type="ARBA" id="ARBA00022692"/>
    </source>
</evidence>
<reference evidence="9" key="1">
    <citation type="journal article" date="2012" name="Proc. Natl. Acad. Sci. U.S.A.">
        <title>Genome sequence of the button mushroom Agaricus bisporus reveals mechanisms governing adaptation to a humic-rich ecological niche.</title>
        <authorList>
            <person name="Morin E."/>
            <person name="Kohler A."/>
            <person name="Baker A.R."/>
            <person name="Foulongne-Oriol M."/>
            <person name="Lombard V."/>
            <person name="Nagy L.G."/>
            <person name="Ohm R.A."/>
            <person name="Patyshakuliyeva A."/>
            <person name="Brun A."/>
            <person name="Aerts A.L."/>
            <person name="Bailey A.M."/>
            <person name="Billette C."/>
            <person name="Coutinho P.M."/>
            <person name="Deakin G."/>
            <person name="Doddapaneni H."/>
            <person name="Floudas D."/>
            <person name="Grimwood J."/>
            <person name="Hilden K."/>
            <person name="Kuees U."/>
            <person name="LaButti K.M."/>
            <person name="Lapidus A."/>
            <person name="Lindquist E.A."/>
            <person name="Lucas S.M."/>
            <person name="Murat C."/>
            <person name="Riley R.W."/>
            <person name="Salamov A.A."/>
            <person name="Schmutz J."/>
            <person name="Subramanian V."/>
            <person name="Woesten H.A.B."/>
            <person name="Xu J."/>
            <person name="Eastwood D.C."/>
            <person name="Foster G.D."/>
            <person name="Sonnenberg A.S."/>
            <person name="Cullen D."/>
            <person name="de Vries R.P."/>
            <person name="Lundell T."/>
            <person name="Hibbett D.S."/>
            <person name="Henrissat B."/>
            <person name="Burton K.S."/>
            <person name="Kerrigan R.W."/>
            <person name="Challen M.P."/>
            <person name="Grigoriev I.V."/>
            <person name="Martin F."/>
        </authorList>
    </citation>
    <scope>NUCLEOTIDE SEQUENCE [LARGE SCALE GENOMIC DNA]</scope>
    <source>
        <strain evidence="9">JB137-S8 / ATCC MYA-4627 / FGSC 10392</strain>
    </source>
</reference>
<evidence type="ECO:0000256" key="1">
    <source>
        <dbReference type="ARBA" id="ARBA00004477"/>
    </source>
</evidence>
<dbReference type="GeneID" id="18824608"/>
<proteinExistence type="predicted"/>
<dbReference type="OMA" id="MEPWERM"/>
<evidence type="ECO:0000313" key="8">
    <source>
        <dbReference type="EMBL" id="EKM77563.1"/>
    </source>
</evidence>
<dbReference type="InterPro" id="IPR024512">
    <property type="entry name" value="Ser_palmitoyltrfase_ssu-like"/>
</dbReference>
<organism evidence="8 9">
    <name type="scientific">Agaricus bisporus var. burnettii (strain JB137-S8 / ATCC MYA-4627 / FGSC 10392)</name>
    <name type="common">White button mushroom</name>
    <dbReference type="NCBI Taxonomy" id="597362"/>
    <lineage>
        <taxon>Eukaryota</taxon>
        <taxon>Fungi</taxon>
        <taxon>Dikarya</taxon>
        <taxon>Basidiomycota</taxon>
        <taxon>Agaricomycotina</taxon>
        <taxon>Agaricomycetes</taxon>
        <taxon>Agaricomycetidae</taxon>
        <taxon>Agaricales</taxon>
        <taxon>Agaricineae</taxon>
        <taxon>Agaricaceae</taxon>
        <taxon>Agaricus</taxon>
    </lineage>
</organism>
<dbReference type="OrthoDB" id="202672at2759"/>
<dbReference type="eggNOG" id="ENOG502SGA0">
    <property type="taxonomic scope" value="Eukaryota"/>
</dbReference>
<accession>K5X349</accession>
<evidence type="ECO:0000256" key="6">
    <source>
        <dbReference type="SAM" id="MobiDB-lite"/>
    </source>
</evidence>
<dbReference type="Proteomes" id="UP000008493">
    <property type="component" value="Unassembled WGS sequence"/>
</dbReference>
<comment type="subcellular location">
    <subcellularLocation>
        <location evidence="1">Endoplasmic reticulum membrane</location>
        <topology evidence="1">Multi-pass membrane protein</topology>
    </subcellularLocation>
</comment>
<evidence type="ECO:0000256" key="4">
    <source>
        <dbReference type="ARBA" id="ARBA00022989"/>
    </source>
</evidence>
<sequence>MPSVHHDHPVPPTKHLGEDVRKPPQDAGRLTLALWRLQLWFECTFGLTVMEPWERMVVLTFFAVVFLLVFTGLVRYFPEKLVGLQRRTVYYLWGHATDDISSMQ</sequence>
<dbReference type="HOGENOM" id="CLU_122021_2_1_1"/>
<protein>
    <recommendedName>
        <fullName evidence="10">Small subunit of serine palmitoyltransferase-like protein</fullName>
    </recommendedName>
</protein>
<keyword evidence="9" id="KW-1185">Reference proteome</keyword>
<dbReference type="AlphaFoldDB" id="K5X349"/>
<evidence type="ECO:0000256" key="5">
    <source>
        <dbReference type="ARBA" id="ARBA00023136"/>
    </source>
</evidence>
<gene>
    <name evidence="8" type="ORF">AGABI1DRAFT_115133</name>
</gene>
<keyword evidence="5 7" id="KW-0472">Membrane</keyword>
<name>K5X349_AGABU</name>
<evidence type="ECO:0000313" key="9">
    <source>
        <dbReference type="Proteomes" id="UP000008493"/>
    </source>
</evidence>
<evidence type="ECO:0000256" key="3">
    <source>
        <dbReference type="ARBA" id="ARBA00022824"/>
    </source>
</evidence>
<dbReference type="RefSeq" id="XP_007331828.1">
    <property type="nucleotide sequence ID" value="XM_007331766.1"/>
</dbReference>
<dbReference type="Pfam" id="PF11779">
    <property type="entry name" value="SPT_ssu-like"/>
    <property type="match status" value="1"/>
</dbReference>
<keyword evidence="4 7" id="KW-1133">Transmembrane helix</keyword>